<evidence type="ECO:0000256" key="6">
    <source>
        <dbReference type="ARBA" id="ARBA00022490"/>
    </source>
</evidence>
<keyword evidence="7" id="KW-0597">Phosphoprotein</keyword>
<evidence type="ECO:0000256" key="13">
    <source>
        <dbReference type="ARBA" id="ARBA00023136"/>
    </source>
</evidence>
<keyword evidence="9" id="KW-0479">Metal-binding</keyword>
<evidence type="ECO:0000256" key="10">
    <source>
        <dbReference type="ARBA" id="ARBA00022737"/>
    </source>
</evidence>
<accession>A0A183Q368</accession>
<evidence type="ECO:0000256" key="12">
    <source>
        <dbReference type="ARBA" id="ARBA00022927"/>
    </source>
</evidence>
<name>A0A183Q368_9TREM</name>
<dbReference type="Gene3D" id="1.10.238.10">
    <property type="entry name" value="EF-hand"/>
    <property type="match status" value="1"/>
</dbReference>
<dbReference type="GO" id="GO:0015031">
    <property type="term" value="P:protein transport"/>
    <property type="evidence" value="ECO:0007669"/>
    <property type="project" value="UniProtKB-KW"/>
</dbReference>
<protein>
    <submittedName>
        <fullName evidence="17">Uncharacterized protein</fullName>
    </submittedName>
</protein>
<keyword evidence="18" id="KW-1185">Reference proteome</keyword>
<dbReference type="GO" id="GO:0005634">
    <property type="term" value="C:nucleus"/>
    <property type="evidence" value="ECO:0007669"/>
    <property type="project" value="UniProtKB-SubCell"/>
</dbReference>
<evidence type="ECO:0000256" key="9">
    <source>
        <dbReference type="ARBA" id="ARBA00022723"/>
    </source>
</evidence>
<dbReference type="InterPro" id="IPR018247">
    <property type="entry name" value="EF_Hand_1_Ca_BS"/>
</dbReference>
<dbReference type="PROSITE" id="PS00018">
    <property type="entry name" value="EF_HAND_1"/>
    <property type="match status" value="1"/>
</dbReference>
<keyword evidence="8" id="KW-0519">Myristate</keyword>
<keyword evidence="6" id="KW-0963">Cytoplasm</keyword>
<organism evidence="17 18">
    <name type="scientific">Schistosoma mattheei</name>
    <dbReference type="NCBI Taxonomy" id="31246"/>
    <lineage>
        <taxon>Eukaryota</taxon>
        <taxon>Metazoa</taxon>
        <taxon>Spiralia</taxon>
        <taxon>Lophotrochozoa</taxon>
        <taxon>Platyhelminthes</taxon>
        <taxon>Trematoda</taxon>
        <taxon>Digenea</taxon>
        <taxon>Strigeidida</taxon>
        <taxon>Schistosomatoidea</taxon>
        <taxon>Schistosomatidae</taxon>
        <taxon>Schistosoma</taxon>
    </lineage>
</organism>
<gene>
    <name evidence="17" type="ORF">SMTD_LOCUS21054</name>
</gene>
<comment type="subcellular location">
    <subcellularLocation>
        <location evidence="2">Cell membrane</location>
    </subcellularLocation>
    <subcellularLocation>
        <location evidence="3">Cytoplasm</location>
    </subcellularLocation>
    <subcellularLocation>
        <location evidence="1">Nucleus</location>
    </subcellularLocation>
</comment>
<keyword evidence="4" id="KW-0813">Transport</keyword>
<evidence type="ECO:0000256" key="5">
    <source>
        <dbReference type="ARBA" id="ARBA00022475"/>
    </source>
</evidence>
<dbReference type="EMBL" id="UZAL01046141">
    <property type="protein sequence ID" value="VDP84012.1"/>
    <property type="molecule type" value="Genomic_DNA"/>
</dbReference>
<evidence type="ECO:0000256" key="16">
    <source>
        <dbReference type="ARBA" id="ARBA00038164"/>
    </source>
</evidence>
<reference evidence="17 18" key="1">
    <citation type="submission" date="2018-11" db="EMBL/GenBank/DDBJ databases">
        <authorList>
            <consortium name="Pathogen Informatics"/>
        </authorList>
    </citation>
    <scope>NUCLEOTIDE SEQUENCE [LARGE SCALE GENOMIC DNA]</scope>
    <source>
        <strain>Denwood</strain>
        <strain evidence="18">Zambia</strain>
    </source>
</reference>
<keyword evidence="10" id="KW-0677">Repeat</keyword>
<dbReference type="AlphaFoldDB" id="A0A183Q368"/>
<evidence type="ECO:0000256" key="7">
    <source>
        <dbReference type="ARBA" id="ARBA00022553"/>
    </source>
</evidence>
<evidence type="ECO:0000256" key="14">
    <source>
        <dbReference type="ARBA" id="ARBA00023242"/>
    </source>
</evidence>
<dbReference type="GO" id="GO:0005737">
    <property type="term" value="C:cytoplasm"/>
    <property type="evidence" value="ECO:0007669"/>
    <property type="project" value="UniProtKB-SubCell"/>
</dbReference>
<keyword evidence="5" id="KW-1003">Cell membrane</keyword>
<comment type="similarity">
    <text evidence="16">Belongs to the calcineurin regulatory subunit family. CHP subfamily.</text>
</comment>
<dbReference type="InterPro" id="IPR051875">
    <property type="entry name" value="Calcineurin_B_homologous"/>
</dbReference>
<dbReference type="STRING" id="31246.A0A183Q368"/>
<dbReference type="PROSITE" id="PS50222">
    <property type="entry name" value="EF_HAND_2"/>
    <property type="match status" value="1"/>
</dbReference>
<proteinExistence type="inferred from homology"/>
<evidence type="ECO:0000313" key="18">
    <source>
        <dbReference type="Proteomes" id="UP000269396"/>
    </source>
</evidence>
<dbReference type="InterPro" id="IPR002048">
    <property type="entry name" value="EF_hand_dom"/>
</dbReference>
<evidence type="ECO:0000256" key="11">
    <source>
        <dbReference type="ARBA" id="ARBA00022837"/>
    </source>
</evidence>
<evidence type="ECO:0000256" key="15">
    <source>
        <dbReference type="ARBA" id="ARBA00023288"/>
    </source>
</evidence>
<evidence type="ECO:0000313" key="17">
    <source>
        <dbReference type="EMBL" id="VDP84012.1"/>
    </source>
</evidence>
<dbReference type="InterPro" id="IPR011992">
    <property type="entry name" value="EF-hand-dom_pair"/>
</dbReference>
<evidence type="ECO:0000256" key="8">
    <source>
        <dbReference type="ARBA" id="ARBA00022707"/>
    </source>
</evidence>
<dbReference type="SUPFAM" id="SSF47473">
    <property type="entry name" value="EF-hand"/>
    <property type="match status" value="1"/>
</dbReference>
<sequence length="124" mass="14211">MAGTCVAYAEQSTAPTCDVLWCRSELNFRQFVRKLARFRKVRPQQSTQFNNRDAKLRFLFGMYDLDMDGKISRNELLGMLQMMVGANITVEQVRPKNPFHGVVNREVITALIPPTALKITVFKN</sequence>
<dbReference type="Pfam" id="PF13405">
    <property type="entry name" value="EF-hand_6"/>
    <property type="match status" value="1"/>
</dbReference>
<evidence type="ECO:0000256" key="1">
    <source>
        <dbReference type="ARBA" id="ARBA00004123"/>
    </source>
</evidence>
<dbReference type="GO" id="GO:0005509">
    <property type="term" value="F:calcium ion binding"/>
    <property type="evidence" value="ECO:0007669"/>
    <property type="project" value="InterPro"/>
</dbReference>
<dbReference type="PANTHER" id="PTHR46002">
    <property type="entry name" value="EG:114D9.1 PROTEIN-RELATED"/>
    <property type="match status" value="1"/>
</dbReference>
<evidence type="ECO:0000256" key="3">
    <source>
        <dbReference type="ARBA" id="ARBA00004496"/>
    </source>
</evidence>
<keyword evidence="12" id="KW-0653">Protein transport</keyword>
<keyword evidence="15" id="KW-0449">Lipoprotein</keyword>
<dbReference type="GO" id="GO:0005886">
    <property type="term" value="C:plasma membrane"/>
    <property type="evidence" value="ECO:0007669"/>
    <property type="project" value="UniProtKB-SubCell"/>
</dbReference>
<evidence type="ECO:0000256" key="4">
    <source>
        <dbReference type="ARBA" id="ARBA00022448"/>
    </source>
</evidence>
<keyword evidence="11" id="KW-0106">Calcium</keyword>
<keyword evidence="13" id="KW-0472">Membrane</keyword>
<evidence type="ECO:0000256" key="2">
    <source>
        <dbReference type="ARBA" id="ARBA00004236"/>
    </source>
</evidence>
<keyword evidence="14" id="KW-0539">Nucleus</keyword>
<dbReference type="Proteomes" id="UP000269396">
    <property type="component" value="Unassembled WGS sequence"/>
</dbReference>